<feature type="transmembrane region" description="Helical" evidence="9">
    <location>
        <begin position="64"/>
        <end position="84"/>
    </location>
</feature>
<sequence length="524" mass="57197">MLDRTRTRLLGWALLCLAVLSTLAVMVKLKYRPLFALDRDFGRTPHAWTSENPLAYDVLHAVEVAFGTVPMTIVSVAVVVLLLVRRHLRAGVWVAVVMLGASLTIYFLKPWFQRNRPVWNDPVHTLDSFSFPSGHASGIASAMGVAVVLTLIFVRRRSLRRGLTGLWTLLFIIVGLDRIFLGVHNFSDVVAGYAVGFLWLFGAMVFYDPAPRSRVVEEFSSPVPTSKRLAVVLNPIKVDNVEAFKTLVNQVATDAGWTDITWRETTVEDPGRSMAEQAAIGGADLVLVCGGDGTVRTVCAELAGTGVPVGVVPAGTGNLLARNLGIPLYLQAAIDVALNGQDRAIDLVAVEGDGLGPDEHFMVMAGMGFDAAIMEGANDEIKARIGWLAYFVAGFKHLRYPAMRVEISMDDGPFTRHRARTVVIGNVGYLTAGIPLLPDAAIDDGVLDVVLVSPRRFLSWLPLVWRVMSKGKRTDDALNRMTGKKVVLRTAHEIPRQLDGDPIGPGKEMRAECVHGRLLVRVPR</sequence>
<keyword evidence="6" id="KW-0067">ATP-binding</keyword>
<proteinExistence type="inferred from homology"/>
<dbReference type="EMBL" id="JAIEZQ010000001">
    <property type="protein sequence ID" value="MBY9074305.1"/>
    <property type="molecule type" value="Genomic_DNA"/>
</dbReference>
<dbReference type="SMART" id="SM00014">
    <property type="entry name" value="acidPPc"/>
    <property type="match status" value="1"/>
</dbReference>
<comment type="caution">
    <text evidence="11">The sequence shown here is derived from an EMBL/GenBank/DDBJ whole genome shotgun (WGS) entry which is preliminary data.</text>
</comment>
<dbReference type="Pfam" id="PF01569">
    <property type="entry name" value="PAP2"/>
    <property type="match status" value="1"/>
</dbReference>
<evidence type="ECO:0000313" key="11">
    <source>
        <dbReference type="EMBL" id="MBY9074305.1"/>
    </source>
</evidence>
<feature type="transmembrane region" description="Helical" evidence="9">
    <location>
        <begin position="91"/>
        <end position="112"/>
    </location>
</feature>
<evidence type="ECO:0000256" key="2">
    <source>
        <dbReference type="ARBA" id="ARBA00005983"/>
    </source>
</evidence>
<dbReference type="Proteomes" id="UP000754710">
    <property type="component" value="Unassembled WGS sequence"/>
</dbReference>
<feature type="transmembrane region" description="Helical" evidence="9">
    <location>
        <begin position="132"/>
        <end position="154"/>
    </location>
</feature>
<evidence type="ECO:0000256" key="1">
    <source>
        <dbReference type="ARBA" id="ARBA00001946"/>
    </source>
</evidence>
<dbReference type="Gene3D" id="2.60.200.40">
    <property type="match status" value="1"/>
</dbReference>
<comment type="cofactor">
    <cofactor evidence="1">
        <name>Mg(2+)</name>
        <dbReference type="ChEBI" id="CHEBI:18420"/>
    </cofactor>
</comment>
<feature type="domain" description="DAGKc" evidence="10">
    <location>
        <begin position="224"/>
        <end position="354"/>
    </location>
</feature>
<keyword evidence="7" id="KW-0444">Lipid biosynthesis</keyword>
<evidence type="ECO:0000256" key="3">
    <source>
        <dbReference type="ARBA" id="ARBA00022679"/>
    </source>
</evidence>
<dbReference type="Gene3D" id="3.40.50.10330">
    <property type="entry name" value="Probable inorganic polyphosphate/atp-NAD kinase, domain 1"/>
    <property type="match status" value="1"/>
</dbReference>
<evidence type="ECO:0000256" key="9">
    <source>
        <dbReference type="SAM" id="Phobius"/>
    </source>
</evidence>
<evidence type="ECO:0000256" key="8">
    <source>
        <dbReference type="ARBA" id="ARBA00023264"/>
    </source>
</evidence>
<keyword evidence="9" id="KW-0812">Transmembrane</keyword>
<dbReference type="InterPro" id="IPR001206">
    <property type="entry name" value="Diacylglycerol_kinase_cat_dom"/>
</dbReference>
<dbReference type="Gene3D" id="1.20.144.10">
    <property type="entry name" value="Phosphatidic acid phosphatase type 2/haloperoxidase"/>
    <property type="match status" value="1"/>
</dbReference>
<accession>A0ABS7RKE4</accession>
<dbReference type="CDD" id="cd03392">
    <property type="entry name" value="PAP2_like_2"/>
    <property type="match status" value="1"/>
</dbReference>
<keyword evidence="3" id="KW-0808">Transferase</keyword>
<dbReference type="InterPro" id="IPR000326">
    <property type="entry name" value="PAP2/HPO"/>
</dbReference>
<dbReference type="SUPFAM" id="SSF48317">
    <property type="entry name" value="Acid phosphatase/Vanadium-dependent haloperoxidase"/>
    <property type="match status" value="1"/>
</dbReference>
<keyword evidence="8" id="KW-1208">Phospholipid metabolism</keyword>
<dbReference type="PROSITE" id="PS50146">
    <property type="entry name" value="DAGK"/>
    <property type="match status" value="1"/>
</dbReference>
<dbReference type="InterPro" id="IPR036938">
    <property type="entry name" value="PAP2/HPO_sf"/>
</dbReference>
<protein>
    <submittedName>
        <fullName evidence="11">Phosphatase PAP2 family protein</fullName>
    </submittedName>
</protein>
<comment type="similarity">
    <text evidence="2">Belongs to the diacylglycerol/lipid kinase family.</text>
</comment>
<keyword evidence="12" id="KW-1185">Reference proteome</keyword>
<keyword evidence="4" id="KW-0547">Nucleotide-binding</keyword>
<dbReference type="Pfam" id="PF19279">
    <property type="entry name" value="YegS_C"/>
    <property type="match status" value="1"/>
</dbReference>
<feature type="transmembrane region" description="Helical" evidence="9">
    <location>
        <begin position="190"/>
        <end position="207"/>
    </location>
</feature>
<feature type="transmembrane region" description="Helical" evidence="9">
    <location>
        <begin position="166"/>
        <end position="184"/>
    </location>
</feature>
<evidence type="ECO:0000256" key="6">
    <source>
        <dbReference type="ARBA" id="ARBA00022840"/>
    </source>
</evidence>
<dbReference type="InterPro" id="IPR045540">
    <property type="entry name" value="YegS/DAGK_C"/>
</dbReference>
<dbReference type="Pfam" id="PF00781">
    <property type="entry name" value="DAGK_cat"/>
    <property type="match status" value="1"/>
</dbReference>
<dbReference type="InterPro" id="IPR050187">
    <property type="entry name" value="Lipid_Phosphate_FormReg"/>
</dbReference>
<dbReference type="PANTHER" id="PTHR12358">
    <property type="entry name" value="SPHINGOSINE KINASE"/>
    <property type="match status" value="1"/>
</dbReference>
<evidence type="ECO:0000256" key="4">
    <source>
        <dbReference type="ARBA" id="ARBA00022741"/>
    </source>
</evidence>
<dbReference type="PANTHER" id="PTHR12358:SF54">
    <property type="entry name" value="SPHINGOSINE KINASE RELATED PROTEIN"/>
    <property type="match status" value="1"/>
</dbReference>
<name>A0ABS7RKE4_9ACTN</name>
<organism evidence="11 12">
    <name type="scientific">Nocardioides jiangsuensis</name>
    <dbReference type="NCBI Taxonomy" id="2866161"/>
    <lineage>
        <taxon>Bacteria</taxon>
        <taxon>Bacillati</taxon>
        <taxon>Actinomycetota</taxon>
        <taxon>Actinomycetes</taxon>
        <taxon>Propionibacteriales</taxon>
        <taxon>Nocardioidaceae</taxon>
        <taxon>Nocardioides</taxon>
    </lineage>
</organism>
<keyword evidence="7" id="KW-0443">Lipid metabolism</keyword>
<evidence type="ECO:0000256" key="7">
    <source>
        <dbReference type="ARBA" id="ARBA00023209"/>
    </source>
</evidence>
<evidence type="ECO:0000313" key="12">
    <source>
        <dbReference type="Proteomes" id="UP000754710"/>
    </source>
</evidence>
<dbReference type="SUPFAM" id="SSF111331">
    <property type="entry name" value="NAD kinase/diacylglycerol kinase-like"/>
    <property type="match status" value="1"/>
</dbReference>
<dbReference type="InterPro" id="IPR016064">
    <property type="entry name" value="NAD/diacylglycerol_kinase_sf"/>
</dbReference>
<gene>
    <name evidence="11" type="ORF">K1X13_05660</name>
</gene>
<evidence type="ECO:0000256" key="5">
    <source>
        <dbReference type="ARBA" id="ARBA00022777"/>
    </source>
</evidence>
<dbReference type="InterPro" id="IPR017438">
    <property type="entry name" value="ATP-NAD_kinase_N"/>
</dbReference>
<keyword evidence="9" id="KW-0472">Membrane</keyword>
<evidence type="ECO:0000259" key="10">
    <source>
        <dbReference type="PROSITE" id="PS50146"/>
    </source>
</evidence>
<keyword evidence="5" id="KW-0418">Kinase</keyword>
<keyword evidence="9" id="KW-1133">Transmembrane helix</keyword>
<keyword evidence="7" id="KW-0594">Phospholipid biosynthesis</keyword>
<reference evidence="11 12" key="1">
    <citation type="submission" date="2021-08" db="EMBL/GenBank/DDBJ databases">
        <title>Nocardioides bacterium WL0053 sp. nov., isolated from the sediment.</title>
        <authorList>
            <person name="Wang L."/>
            <person name="Zhang D."/>
            <person name="Zhang A."/>
        </authorList>
    </citation>
    <scope>NUCLEOTIDE SEQUENCE [LARGE SCALE GENOMIC DNA]</scope>
    <source>
        <strain evidence="11 12">WL0053</strain>
    </source>
</reference>
<dbReference type="RefSeq" id="WP_221024002.1">
    <property type="nucleotide sequence ID" value="NZ_JAIEZQ010000001.1"/>
</dbReference>
<dbReference type="SMART" id="SM00046">
    <property type="entry name" value="DAGKc"/>
    <property type="match status" value="1"/>
</dbReference>